<evidence type="ECO:0000313" key="4">
    <source>
        <dbReference type="Proteomes" id="UP000198640"/>
    </source>
</evidence>
<dbReference type="InterPro" id="IPR051686">
    <property type="entry name" value="Lipoprotein_DolP"/>
</dbReference>
<dbReference type="PROSITE" id="PS50914">
    <property type="entry name" value="BON"/>
    <property type="match status" value="2"/>
</dbReference>
<keyword evidence="1" id="KW-0732">Signal</keyword>
<dbReference type="PANTHER" id="PTHR34606">
    <property type="entry name" value="BON DOMAIN-CONTAINING PROTEIN"/>
    <property type="match status" value="1"/>
</dbReference>
<dbReference type="SMART" id="SM00749">
    <property type="entry name" value="BON"/>
    <property type="match status" value="2"/>
</dbReference>
<protein>
    <submittedName>
        <fullName evidence="3">Osmotically-inducible protein OsmY, contains BON domain</fullName>
    </submittedName>
</protein>
<evidence type="ECO:0000313" key="3">
    <source>
        <dbReference type="EMBL" id="SDY27505.1"/>
    </source>
</evidence>
<proteinExistence type="predicted"/>
<accession>A0A1H3IJE5</accession>
<evidence type="ECO:0000256" key="1">
    <source>
        <dbReference type="ARBA" id="ARBA00022729"/>
    </source>
</evidence>
<dbReference type="InterPro" id="IPR007055">
    <property type="entry name" value="BON_dom"/>
</dbReference>
<name>A0A1H3IJE5_9PROT</name>
<dbReference type="AlphaFoldDB" id="A0A1H3IJE5"/>
<dbReference type="Pfam" id="PF04972">
    <property type="entry name" value="BON"/>
    <property type="match status" value="2"/>
</dbReference>
<keyword evidence="4" id="KW-1185">Reference proteome</keyword>
<dbReference type="PANTHER" id="PTHR34606:SF4">
    <property type="entry name" value="OUTER MEMBRANE LIPOPROTEIN DOLP"/>
    <property type="match status" value="1"/>
</dbReference>
<sequence length="180" mass="19523">MLLLSGCVPMVLTGVGVGAGTGALMVEDRRSSGIFIEDERIELRTSRRLNESLGDKIRANVTSYNRNVLLTGEAVDESTKKEAEKLAMSVENVQNVFNEISVAERSSLASRSNDALITSKVKTRFLNNGVFQVNHVKVVTTNNVVYLLGLVTREEADAAAQIASTTASVAKVVKVFEYLD</sequence>
<feature type="domain" description="BON" evidence="2">
    <location>
        <begin position="37"/>
        <end position="104"/>
    </location>
</feature>
<dbReference type="EMBL" id="FNOY01000027">
    <property type="protein sequence ID" value="SDY27505.1"/>
    <property type="molecule type" value="Genomic_DNA"/>
</dbReference>
<dbReference type="Proteomes" id="UP000198640">
    <property type="component" value="Unassembled WGS sequence"/>
</dbReference>
<dbReference type="STRING" id="44576.SAMN05421881_10273"/>
<reference evidence="3 4" key="1">
    <citation type="submission" date="2016-10" db="EMBL/GenBank/DDBJ databases">
        <authorList>
            <person name="de Groot N.N."/>
        </authorList>
    </citation>
    <scope>NUCLEOTIDE SEQUENCE [LARGE SCALE GENOMIC DNA]</scope>
    <source>
        <strain evidence="3 4">Nm1</strain>
    </source>
</reference>
<gene>
    <name evidence="3" type="ORF">SAMN05421881_10273</name>
</gene>
<organism evidence="3 4">
    <name type="scientific">Nitrosomonas halophila</name>
    <dbReference type="NCBI Taxonomy" id="44576"/>
    <lineage>
        <taxon>Bacteria</taxon>
        <taxon>Pseudomonadati</taxon>
        <taxon>Pseudomonadota</taxon>
        <taxon>Betaproteobacteria</taxon>
        <taxon>Nitrosomonadales</taxon>
        <taxon>Nitrosomonadaceae</taxon>
        <taxon>Nitrosomonas</taxon>
    </lineage>
</organism>
<dbReference type="InterPro" id="IPR014004">
    <property type="entry name" value="Transpt-assoc_nodulatn_dom_bac"/>
</dbReference>
<feature type="domain" description="BON" evidence="2">
    <location>
        <begin position="113"/>
        <end position="180"/>
    </location>
</feature>
<evidence type="ECO:0000259" key="2">
    <source>
        <dbReference type="PROSITE" id="PS50914"/>
    </source>
</evidence>